<dbReference type="GeneID" id="120281256"/>
<evidence type="ECO:0000256" key="4">
    <source>
        <dbReference type="RuleBase" id="RU362057"/>
    </source>
</evidence>
<dbReference type="GO" id="GO:0080044">
    <property type="term" value="F:quercetin 7-O-glucosyltransferase activity"/>
    <property type="evidence" value="ECO:0007669"/>
    <property type="project" value="TreeGrafter"/>
</dbReference>
<evidence type="ECO:0000313" key="5">
    <source>
        <dbReference type="Proteomes" id="UP001515500"/>
    </source>
</evidence>
<evidence type="ECO:0000256" key="3">
    <source>
        <dbReference type="RuleBase" id="RU003718"/>
    </source>
</evidence>
<dbReference type="GO" id="GO:0080043">
    <property type="term" value="F:quercetin 3-O-glucosyltransferase activity"/>
    <property type="evidence" value="ECO:0007669"/>
    <property type="project" value="TreeGrafter"/>
</dbReference>
<dbReference type="AlphaFoldDB" id="A0AB40D1D8"/>
<dbReference type="Proteomes" id="UP001515500">
    <property type="component" value="Chromosome 17"/>
</dbReference>
<dbReference type="PROSITE" id="PS00375">
    <property type="entry name" value="UDPGT"/>
    <property type="match status" value="1"/>
</dbReference>
<comment type="similarity">
    <text evidence="1 3">Belongs to the UDP-glycosyltransferase family.</text>
</comment>
<dbReference type="InterPro" id="IPR002213">
    <property type="entry name" value="UDP_glucos_trans"/>
</dbReference>
<dbReference type="PANTHER" id="PTHR11926:SF1534">
    <property type="entry name" value="GLYCOSYLTRANSFERASE"/>
    <property type="match status" value="1"/>
</dbReference>
<proteinExistence type="inferred from homology"/>
<dbReference type="Gene3D" id="3.40.50.2000">
    <property type="entry name" value="Glycogen Phosphorylase B"/>
    <property type="match status" value="2"/>
</dbReference>
<keyword evidence="3" id="KW-0328">Glycosyltransferase</keyword>
<accession>A0AB40D1D8</accession>
<dbReference type="InterPro" id="IPR035595">
    <property type="entry name" value="UDP_glycos_trans_CS"/>
</dbReference>
<evidence type="ECO:0000256" key="1">
    <source>
        <dbReference type="ARBA" id="ARBA00009995"/>
    </source>
</evidence>
<reference evidence="6" key="1">
    <citation type="submission" date="2025-08" db="UniProtKB">
        <authorList>
            <consortium name="RefSeq"/>
        </authorList>
    </citation>
    <scope>IDENTIFICATION</scope>
</reference>
<keyword evidence="5" id="KW-1185">Reference proteome</keyword>
<dbReference type="CDD" id="cd03784">
    <property type="entry name" value="GT1_Gtf-like"/>
    <property type="match status" value="1"/>
</dbReference>
<evidence type="ECO:0000313" key="6">
    <source>
        <dbReference type="RefSeq" id="XP_039144059.1"/>
    </source>
</evidence>
<keyword evidence="2 3" id="KW-0808">Transferase</keyword>
<evidence type="ECO:0000256" key="2">
    <source>
        <dbReference type="ARBA" id="ARBA00022679"/>
    </source>
</evidence>
<protein>
    <recommendedName>
        <fullName evidence="4">Glycosyltransferase</fullName>
        <ecNumber evidence="4">2.4.1.-</ecNumber>
    </recommendedName>
</protein>
<dbReference type="RefSeq" id="XP_039144059.1">
    <property type="nucleotide sequence ID" value="XM_039288125.1"/>
</dbReference>
<dbReference type="FunFam" id="3.40.50.2000:FF:000019">
    <property type="entry name" value="Glycosyltransferase"/>
    <property type="match status" value="1"/>
</dbReference>
<dbReference type="EC" id="2.4.1.-" evidence="4"/>
<dbReference type="SUPFAM" id="SSF53756">
    <property type="entry name" value="UDP-Glycosyltransferase/glycogen phosphorylase"/>
    <property type="match status" value="1"/>
</dbReference>
<dbReference type="PANTHER" id="PTHR11926">
    <property type="entry name" value="GLUCOSYL/GLUCURONOSYL TRANSFERASES"/>
    <property type="match status" value="1"/>
</dbReference>
<dbReference type="Pfam" id="PF00201">
    <property type="entry name" value="UDPGT"/>
    <property type="match status" value="1"/>
</dbReference>
<sequence>MLELPCKPSVHVQAQDHYQWRKNLNPTSYSSRSPCKAILTPPRPRQAHRYHHRRRRHLLYLRLRPPPHVLLHPNSDKRLQRWPHYLPPFSDGFDEEGYGRGFLDVKEYRSIFRTNSKRNVSILINELIAGGRPVTCMVHTIFLNCVLDIAGELGIPSVLYWIQATSVFVTYYHFFHGFESLIKAYIDDLSFTVCFPGLQPLQIRDLPSLVRTINSDSLDGALLCLFRELFEFLDEKARGDEAYKKKYMEWLDKKEEGSVVYISFGSLSMMNKEQMEEIVKGLKESKRPYLLVVRKDNKEKELLEIDEGGDGMVVEWCSQVRVLAHKAVGCFVTHCGWNSTLESLAFGVPMVCLPQWSDQAMNAKLVESLWGCGVKSAVDGDGVVKGEELVKCLELVMGDEDKGVEIRTKAKIWKDKASEAVSEGGSSSLNLNNFLRKIS</sequence>
<organism evidence="5 6">
    <name type="scientific">Dioscorea cayennensis subsp. rotundata</name>
    <name type="common">White Guinea yam</name>
    <name type="synonym">Dioscorea rotundata</name>
    <dbReference type="NCBI Taxonomy" id="55577"/>
    <lineage>
        <taxon>Eukaryota</taxon>
        <taxon>Viridiplantae</taxon>
        <taxon>Streptophyta</taxon>
        <taxon>Embryophyta</taxon>
        <taxon>Tracheophyta</taxon>
        <taxon>Spermatophyta</taxon>
        <taxon>Magnoliopsida</taxon>
        <taxon>Liliopsida</taxon>
        <taxon>Dioscoreales</taxon>
        <taxon>Dioscoreaceae</taxon>
        <taxon>Dioscorea</taxon>
    </lineage>
</organism>
<gene>
    <name evidence="6" type="primary">LOC120281256</name>
</gene>
<name>A0AB40D1D8_DIOCR</name>